<reference evidence="2 3" key="1">
    <citation type="submission" date="2021-03" db="EMBL/GenBank/DDBJ databases">
        <authorList>
            <person name="Gilmore M.S."/>
            <person name="Schwartzman J."/>
            <person name="Van Tyne D."/>
            <person name="Martin M."/>
            <person name="Earl A.M."/>
            <person name="Manson A.L."/>
            <person name="Straub T."/>
            <person name="Salamzade R."/>
            <person name="Saavedra J."/>
            <person name="Lebreton F."/>
            <person name="Prichula J."/>
            <person name="Schaufler K."/>
            <person name="Gaca A."/>
            <person name="Sgardioli B."/>
            <person name="Wagenaar J."/>
            <person name="Strong T."/>
        </authorList>
    </citation>
    <scope>NUCLEOTIDE SEQUENCE [LARGE SCALE GENOMIC DNA]</scope>
    <source>
        <strain evidence="2 3">665A</strain>
    </source>
</reference>
<feature type="transmembrane region" description="Helical" evidence="1">
    <location>
        <begin position="47"/>
        <end position="69"/>
    </location>
</feature>
<evidence type="ECO:0000313" key="2">
    <source>
        <dbReference type="EMBL" id="MEO1771294.1"/>
    </source>
</evidence>
<evidence type="ECO:0000313" key="3">
    <source>
        <dbReference type="Proteomes" id="UP000664357"/>
    </source>
</evidence>
<feature type="transmembrane region" description="Helical" evidence="1">
    <location>
        <begin position="7"/>
        <end position="27"/>
    </location>
</feature>
<comment type="caution">
    <text evidence="2">The sequence shown here is derived from an EMBL/GenBank/DDBJ whole genome shotgun (WGS) entry which is preliminary data.</text>
</comment>
<accession>A0ABV0EUT1</accession>
<dbReference type="EMBL" id="JAFREL020000002">
    <property type="protein sequence ID" value="MEO1771294.1"/>
    <property type="molecule type" value="Genomic_DNA"/>
</dbReference>
<dbReference type="Proteomes" id="UP000664357">
    <property type="component" value="Unassembled WGS sequence"/>
</dbReference>
<name>A0ABV0EUT1_9ENTE</name>
<keyword evidence="1" id="KW-1133">Transmembrane helix</keyword>
<feature type="transmembrane region" description="Helical" evidence="1">
    <location>
        <begin position="107"/>
        <end position="127"/>
    </location>
</feature>
<protein>
    <submittedName>
        <fullName evidence="2">Uncharacterized protein</fullName>
    </submittedName>
</protein>
<sequence>MLEFFCFIAAIGFFANALLHLLLIAGFPLGEYVLGGKYVILPYFMRVFSVLFLIVWSSVGICYLNYGGFLDLTRLESLDRIVILAATVFLLFAIFSNAFLTESKKERLVMTPFCLITFILSSSILFLL</sequence>
<keyword evidence="1" id="KW-0812">Transmembrane</keyword>
<dbReference type="RefSeq" id="WP_207704324.1">
    <property type="nucleotide sequence ID" value="NZ_JAFREL020000002.1"/>
</dbReference>
<proteinExistence type="predicted"/>
<reference evidence="2 3" key="2">
    <citation type="submission" date="2024-02" db="EMBL/GenBank/DDBJ databases">
        <title>The Genome Sequence of Enterococcus sp. DIV0159.</title>
        <authorList>
            <person name="Earl A."/>
            <person name="Manson A."/>
            <person name="Gilmore M."/>
            <person name="Sanders J."/>
            <person name="Shea T."/>
            <person name="Howe W."/>
            <person name="Livny J."/>
            <person name="Cuomo C."/>
            <person name="Neafsey D."/>
            <person name="Birren B."/>
        </authorList>
    </citation>
    <scope>NUCLEOTIDE SEQUENCE [LARGE SCALE GENOMIC DNA]</scope>
    <source>
        <strain evidence="2 3">665A</strain>
    </source>
</reference>
<keyword evidence="1" id="KW-0472">Membrane</keyword>
<feature type="transmembrane region" description="Helical" evidence="1">
    <location>
        <begin position="81"/>
        <end position="101"/>
    </location>
</feature>
<organism evidence="2 3">
    <name type="scientific">Candidatus Enterococcus ferrettii</name>
    <dbReference type="NCBI Taxonomy" id="2815324"/>
    <lineage>
        <taxon>Bacteria</taxon>
        <taxon>Bacillati</taxon>
        <taxon>Bacillota</taxon>
        <taxon>Bacilli</taxon>
        <taxon>Lactobacillales</taxon>
        <taxon>Enterococcaceae</taxon>
        <taxon>Enterococcus</taxon>
    </lineage>
</organism>
<gene>
    <name evidence="2" type="ORF">JZO67_003274</name>
</gene>
<keyword evidence="3" id="KW-1185">Reference proteome</keyword>
<evidence type="ECO:0000256" key="1">
    <source>
        <dbReference type="SAM" id="Phobius"/>
    </source>
</evidence>